<evidence type="ECO:0000313" key="6">
    <source>
        <dbReference type="EMBL" id="CAF9925638.1"/>
    </source>
</evidence>
<dbReference type="InterPro" id="IPR018957">
    <property type="entry name" value="Znf_C3HC4_RING-type"/>
</dbReference>
<dbReference type="InterPro" id="IPR017907">
    <property type="entry name" value="Znf_RING_CS"/>
</dbReference>
<reference evidence="6" key="1">
    <citation type="submission" date="2021-03" db="EMBL/GenBank/DDBJ databases">
        <authorList>
            <person name="Tagirdzhanova G."/>
        </authorList>
    </citation>
    <scope>NUCLEOTIDE SEQUENCE</scope>
</reference>
<evidence type="ECO:0000256" key="4">
    <source>
        <dbReference type="PROSITE-ProRule" id="PRU00175"/>
    </source>
</evidence>
<feature type="domain" description="RING-type" evidence="5">
    <location>
        <begin position="78"/>
        <end position="135"/>
    </location>
</feature>
<keyword evidence="1" id="KW-0479">Metal-binding</keyword>
<dbReference type="AlphaFoldDB" id="A0A8H3FJG7"/>
<dbReference type="Proteomes" id="UP000664203">
    <property type="component" value="Unassembled WGS sequence"/>
</dbReference>
<evidence type="ECO:0000313" key="7">
    <source>
        <dbReference type="Proteomes" id="UP000664203"/>
    </source>
</evidence>
<protein>
    <recommendedName>
        <fullName evidence="5">RING-type domain-containing protein</fullName>
    </recommendedName>
</protein>
<dbReference type="PROSITE" id="PS00518">
    <property type="entry name" value="ZF_RING_1"/>
    <property type="match status" value="1"/>
</dbReference>
<organism evidence="6 7">
    <name type="scientific">Alectoria fallacina</name>
    <dbReference type="NCBI Taxonomy" id="1903189"/>
    <lineage>
        <taxon>Eukaryota</taxon>
        <taxon>Fungi</taxon>
        <taxon>Dikarya</taxon>
        <taxon>Ascomycota</taxon>
        <taxon>Pezizomycotina</taxon>
        <taxon>Lecanoromycetes</taxon>
        <taxon>OSLEUM clade</taxon>
        <taxon>Lecanoromycetidae</taxon>
        <taxon>Lecanorales</taxon>
        <taxon>Lecanorineae</taxon>
        <taxon>Parmeliaceae</taxon>
        <taxon>Alectoria</taxon>
    </lineage>
</organism>
<dbReference type="OrthoDB" id="8062037at2759"/>
<dbReference type="GO" id="GO:0008270">
    <property type="term" value="F:zinc ion binding"/>
    <property type="evidence" value="ECO:0007669"/>
    <property type="project" value="UniProtKB-KW"/>
</dbReference>
<dbReference type="Gene3D" id="3.30.40.10">
    <property type="entry name" value="Zinc/RING finger domain, C3HC4 (zinc finger)"/>
    <property type="match status" value="1"/>
</dbReference>
<comment type="caution">
    <text evidence="6">The sequence shown here is derived from an EMBL/GenBank/DDBJ whole genome shotgun (WGS) entry which is preliminary data.</text>
</comment>
<name>A0A8H3FJG7_9LECA</name>
<keyword evidence="7" id="KW-1185">Reference proteome</keyword>
<keyword evidence="2 4" id="KW-0863">Zinc-finger</keyword>
<dbReference type="PROSITE" id="PS50089">
    <property type="entry name" value="ZF_RING_2"/>
    <property type="match status" value="1"/>
</dbReference>
<dbReference type="SMART" id="SM00184">
    <property type="entry name" value="RING"/>
    <property type="match status" value="1"/>
</dbReference>
<dbReference type="EMBL" id="CAJPDR010000206">
    <property type="protein sequence ID" value="CAF9925638.1"/>
    <property type="molecule type" value="Genomic_DNA"/>
</dbReference>
<proteinExistence type="predicted"/>
<sequence length="295" mass="33927">MSPPQSRPDTPAFNALLDAFARWQDFEQMLAQGNLSLSNVPGNDEHAHRSVTISASLDFIMSCPYIDVRDFPQDERNCPVCTDPYHHLSDRKRDRDRDLKVAQRLPCGHHLCNHCLYKWLDPFEWSNNNTCPFDRRVLFPKFPHFLNTGGLQERLDLVDWFNEARGRRPLGVERDQTKGMKAMLVERRLGEAIEELEVDRVRTNTLMQVSNSAREINAAVPFAFHRELPQFEHRLTTIRAIADSMEGHRQISTLRARLQPLGERLARDRAKWQGIWGAMNELEEGGTADGQGGSR</sequence>
<dbReference type="SUPFAM" id="SSF57850">
    <property type="entry name" value="RING/U-box"/>
    <property type="match status" value="1"/>
</dbReference>
<evidence type="ECO:0000259" key="5">
    <source>
        <dbReference type="PROSITE" id="PS50089"/>
    </source>
</evidence>
<gene>
    <name evidence="6" type="ORF">ALECFALPRED_003184</name>
</gene>
<keyword evidence="3" id="KW-0862">Zinc</keyword>
<evidence type="ECO:0000256" key="1">
    <source>
        <dbReference type="ARBA" id="ARBA00022723"/>
    </source>
</evidence>
<dbReference type="InterPro" id="IPR001841">
    <property type="entry name" value="Znf_RING"/>
</dbReference>
<accession>A0A8H3FJG7</accession>
<dbReference type="InterPro" id="IPR013083">
    <property type="entry name" value="Znf_RING/FYVE/PHD"/>
</dbReference>
<dbReference type="Pfam" id="PF00097">
    <property type="entry name" value="zf-C3HC4"/>
    <property type="match status" value="1"/>
</dbReference>
<evidence type="ECO:0000256" key="3">
    <source>
        <dbReference type="ARBA" id="ARBA00022833"/>
    </source>
</evidence>
<evidence type="ECO:0000256" key="2">
    <source>
        <dbReference type="ARBA" id="ARBA00022771"/>
    </source>
</evidence>